<comment type="similarity">
    <text evidence="1">Belongs to the short-chain dehydrogenases/reductases (SDR) family.</text>
</comment>
<dbReference type="PRINTS" id="PR00081">
    <property type="entry name" value="GDHRDH"/>
</dbReference>
<evidence type="ECO:0008006" key="4">
    <source>
        <dbReference type="Google" id="ProtNLM"/>
    </source>
</evidence>
<dbReference type="PANTHER" id="PTHR43477:SF1">
    <property type="entry name" value="DIHYDROANTICAPSIN 7-DEHYDROGENASE"/>
    <property type="match status" value="1"/>
</dbReference>
<dbReference type="SUPFAM" id="SSF51735">
    <property type="entry name" value="NAD(P)-binding Rossmann-fold domains"/>
    <property type="match status" value="1"/>
</dbReference>
<protein>
    <recommendedName>
        <fullName evidence="4">Enoyl-ACP reductase-like protein</fullName>
    </recommendedName>
</protein>
<organism evidence="3">
    <name type="scientific">Sphingobium wenxiniae (strain DSM 21828 / CGMCC 1.7748 / JZ-1)</name>
    <dbReference type="NCBI Taxonomy" id="595605"/>
    <lineage>
        <taxon>Bacteria</taxon>
        <taxon>Pseudomonadati</taxon>
        <taxon>Pseudomonadota</taxon>
        <taxon>Alphaproteobacteria</taxon>
        <taxon>Sphingomonadales</taxon>
        <taxon>Sphingomonadaceae</taxon>
        <taxon>Sphingobium</taxon>
    </lineage>
</organism>
<dbReference type="GO" id="GO:0016491">
    <property type="term" value="F:oxidoreductase activity"/>
    <property type="evidence" value="ECO:0007669"/>
    <property type="project" value="UniProtKB-KW"/>
</dbReference>
<keyword evidence="2" id="KW-0560">Oxidoreductase</keyword>
<name>X5C9U2_SPHWJ</name>
<dbReference type="PANTHER" id="PTHR43477">
    <property type="entry name" value="DIHYDROANTICAPSIN 7-DEHYDROGENASE"/>
    <property type="match status" value="1"/>
</dbReference>
<dbReference type="InterPro" id="IPR036291">
    <property type="entry name" value="NAD(P)-bd_dom_sf"/>
</dbReference>
<dbReference type="Gene3D" id="3.40.50.720">
    <property type="entry name" value="NAD(P)-binding Rossmann-like Domain"/>
    <property type="match status" value="1"/>
</dbReference>
<accession>X5C9U2</accession>
<evidence type="ECO:0000256" key="2">
    <source>
        <dbReference type="ARBA" id="ARBA00023002"/>
    </source>
</evidence>
<dbReference type="InterPro" id="IPR002347">
    <property type="entry name" value="SDR_fam"/>
</dbReference>
<dbReference type="InterPro" id="IPR051122">
    <property type="entry name" value="SDR_DHRS6-like"/>
</dbReference>
<dbReference type="EMBL" id="KJ186094">
    <property type="protein sequence ID" value="AHW40028.1"/>
    <property type="molecule type" value="Genomic_DNA"/>
</dbReference>
<sequence length="134" mass="13860">MCSVSGILASPGPGYSTSKGAVRLLTKAVAADFAFAGIPIRCNSIHPGAIDTPIFDPFRDSTPAQQAAMQEALDLQIPMGRLGRPEEIAAMAVFLASDESSFSTGAEFIADGGGTATFAAPRRGSWMDQGADVH</sequence>
<proteinExistence type="inferred from homology"/>
<reference evidence="3" key="1">
    <citation type="submission" date="2014-01" db="EMBL/GenBank/DDBJ databases">
        <title>A novel three-component oxygenase catalyzing the N-Dealkoxyalkylation of the chloroacetanilide herbicides in Sphingomonas sp. DC-6.</title>
        <authorList>
            <person name="Qing C."/>
        </authorList>
    </citation>
    <scope>NUCLEOTIDE SEQUENCE</scope>
    <source>
        <strain evidence="3">JZ-1</strain>
    </source>
</reference>
<evidence type="ECO:0000256" key="1">
    <source>
        <dbReference type="ARBA" id="ARBA00006484"/>
    </source>
</evidence>
<dbReference type="AlphaFoldDB" id="X5C9U2"/>
<dbReference type="Pfam" id="PF13561">
    <property type="entry name" value="adh_short_C2"/>
    <property type="match status" value="1"/>
</dbReference>
<evidence type="ECO:0000313" key="3">
    <source>
        <dbReference type="EMBL" id="AHW40028.1"/>
    </source>
</evidence>